<evidence type="ECO:0000256" key="2">
    <source>
        <dbReference type="ARBA" id="ARBA00023043"/>
    </source>
</evidence>
<reference evidence="5" key="1">
    <citation type="submission" date="2025-08" db="UniProtKB">
        <authorList>
            <consortium name="Ensembl"/>
        </authorList>
    </citation>
    <scope>IDENTIFICATION</scope>
</reference>
<dbReference type="InterPro" id="IPR002110">
    <property type="entry name" value="Ankyrin_rpt"/>
</dbReference>
<feature type="repeat" description="ANK" evidence="3">
    <location>
        <begin position="34"/>
        <end position="66"/>
    </location>
</feature>
<dbReference type="PANTHER" id="PTHR24171">
    <property type="entry name" value="ANKYRIN REPEAT DOMAIN-CONTAINING PROTEIN 39-RELATED"/>
    <property type="match status" value="1"/>
</dbReference>
<dbReference type="InterPro" id="IPR036770">
    <property type="entry name" value="Ankyrin_rpt-contain_sf"/>
</dbReference>
<dbReference type="Gene3D" id="1.25.40.20">
    <property type="entry name" value="Ankyrin repeat-containing domain"/>
    <property type="match status" value="1"/>
</dbReference>
<name>A0A3Q4GNF5_NEOBR</name>
<dbReference type="PROSITE" id="PS50088">
    <property type="entry name" value="ANK_REPEAT"/>
    <property type="match status" value="2"/>
</dbReference>
<dbReference type="GeneTree" id="ENSGT00650000094787"/>
<feature type="region of interest" description="Disordered" evidence="4">
    <location>
        <begin position="166"/>
        <end position="186"/>
    </location>
</feature>
<dbReference type="PROSITE" id="PS50297">
    <property type="entry name" value="ANK_REP_REGION"/>
    <property type="match status" value="1"/>
</dbReference>
<protein>
    <submittedName>
        <fullName evidence="5">Uncharacterized protein</fullName>
    </submittedName>
</protein>
<accession>A0A3Q4GNF5</accession>
<organism evidence="5 6">
    <name type="scientific">Neolamprologus brichardi</name>
    <name type="common">Fairy cichlid</name>
    <name type="synonym">Lamprologus brichardi</name>
    <dbReference type="NCBI Taxonomy" id="32507"/>
    <lineage>
        <taxon>Eukaryota</taxon>
        <taxon>Metazoa</taxon>
        <taxon>Chordata</taxon>
        <taxon>Craniata</taxon>
        <taxon>Vertebrata</taxon>
        <taxon>Euteleostomi</taxon>
        <taxon>Actinopterygii</taxon>
        <taxon>Neopterygii</taxon>
        <taxon>Teleostei</taxon>
        <taxon>Neoteleostei</taxon>
        <taxon>Acanthomorphata</taxon>
        <taxon>Ovalentaria</taxon>
        <taxon>Cichlomorphae</taxon>
        <taxon>Cichliformes</taxon>
        <taxon>Cichlidae</taxon>
        <taxon>African cichlids</taxon>
        <taxon>Pseudocrenilabrinae</taxon>
        <taxon>Lamprologini</taxon>
        <taxon>Neolamprologus</taxon>
    </lineage>
</organism>
<evidence type="ECO:0000313" key="6">
    <source>
        <dbReference type="Proteomes" id="UP000261580"/>
    </source>
</evidence>
<dbReference type="Pfam" id="PF12796">
    <property type="entry name" value="Ank_2"/>
    <property type="match status" value="1"/>
</dbReference>
<evidence type="ECO:0000313" key="5">
    <source>
        <dbReference type="Ensembl" id="ENSNBRP00000010516.1"/>
    </source>
</evidence>
<evidence type="ECO:0000256" key="3">
    <source>
        <dbReference type="PROSITE-ProRule" id="PRU00023"/>
    </source>
</evidence>
<dbReference type="Ensembl" id="ENSNBRT00000010810.1">
    <property type="protein sequence ID" value="ENSNBRP00000010516.1"/>
    <property type="gene ID" value="ENSNBRG00000008200.1"/>
</dbReference>
<sequence>MIHDNIDDNLMIKLKKLLRGNDINGLYPSREWKECITPLIAAVVKHNTDICSYLLKQGADPNIPSQCGWTRLHYVSLSTAPLVFVEKLLEAKADPNRCHAFTPLLTAATNDREDVVNMLLSAGALVALLPITYPEHPVQNKKLSEMIHKIASKGNEFLQFGSRSRCGGKRSHRVDDQQRAKVQTQSRRMLKPSLLLDF</sequence>
<dbReference type="AlphaFoldDB" id="A0A3Q4GNF5"/>
<dbReference type="Bgee" id="ENSNBRG00000008200">
    <property type="expression patterns" value="Expressed in blood and 2 other cell types or tissues"/>
</dbReference>
<dbReference type="Proteomes" id="UP000261580">
    <property type="component" value="Unassembled WGS sequence"/>
</dbReference>
<keyword evidence="2 3" id="KW-0040">ANK repeat</keyword>
<evidence type="ECO:0000256" key="1">
    <source>
        <dbReference type="ARBA" id="ARBA00022737"/>
    </source>
</evidence>
<reference evidence="5" key="2">
    <citation type="submission" date="2025-09" db="UniProtKB">
        <authorList>
            <consortium name="Ensembl"/>
        </authorList>
    </citation>
    <scope>IDENTIFICATION</scope>
</reference>
<keyword evidence="6" id="KW-1185">Reference proteome</keyword>
<feature type="repeat" description="ANK" evidence="3">
    <location>
        <begin position="99"/>
        <end position="124"/>
    </location>
</feature>
<keyword evidence="1" id="KW-0677">Repeat</keyword>
<dbReference type="SMART" id="SM00248">
    <property type="entry name" value="ANK"/>
    <property type="match status" value="3"/>
</dbReference>
<proteinExistence type="predicted"/>
<dbReference type="SUPFAM" id="SSF48403">
    <property type="entry name" value="Ankyrin repeat"/>
    <property type="match status" value="1"/>
</dbReference>
<dbReference type="STRING" id="32507.ENSNBRP00000010516"/>
<dbReference type="OMA" id="NRCHAFT"/>
<evidence type="ECO:0000256" key="4">
    <source>
        <dbReference type="SAM" id="MobiDB-lite"/>
    </source>
</evidence>